<evidence type="ECO:0000256" key="3">
    <source>
        <dbReference type="SAM" id="MobiDB-lite"/>
    </source>
</evidence>
<protein>
    <submittedName>
        <fullName evidence="5">Cyclic nucleotide-binding domain-containing protein</fullName>
    </submittedName>
</protein>
<dbReference type="EMBL" id="CP046914">
    <property type="protein sequence ID" value="QGZ63065.1"/>
    <property type="molecule type" value="Genomic_DNA"/>
</dbReference>
<reference evidence="5 6" key="1">
    <citation type="submission" date="2019-12" db="EMBL/GenBank/DDBJ databases">
        <title>Paraburkholderia acidiphila 7Q-K02 sp. nov and Paraburkholderia acidisoli DHF22 sp. nov., two strains isolated from forest soil.</title>
        <authorList>
            <person name="Gao Z."/>
            <person name="Qiu L."/>
        </authorList>
    </citation>
    <scope>NUCLEOTIDE SEQUENCE [LARGE SCALE GENOMIC DNA]</scope>
    <source>
        <strain evidence="5 6">DHF22</strain>
    </source>
</reference>
<dbReference type="Pfam" id="PF07992">
    <property type="entry name" value="Pyr_redox_2"/>
    <property type="match status" value="1"/>
</dbReference>
<dbReference type="CDD" id="cd00038">
    <property type="entry name" value="CAP_ED"/>
    <property type="match status" value="1"/>
</dbReference>
<dbReference type="Proteomes" id="UP000433577">
    <property type="component" value="Chromosome 2"/>
</dbReference>
<dbReference type="SUPFAM" id="SSF51905">
    <property type="entry name" value="FAD/NAD(P)-binding domain"/>
    <property type="match status" value="1"/>
</dbReference>
<evidence type="ECO:0000259" key="4">
    <source>
        <dbReference type="PROSITE" id="PS50042"/>
    </source>
</evidence>
<dbReference type="Pfam" id="PF00027">
    <property type="entry name" value="cNMP_binding"/>
    <property type="match status" value="1"/>
</dbReference>
<dbReference type="InterPro" id="IPR036188">
    <property type="entry name" value="FAD/NAD-bd_sf"/>
</dbReference>
<feature type="region of interest" description="Disordered" evidence="3">
    <location>
        <begin position="592"/>
        <end position="614"/>
    </location>
</feature>
<evidence type="ECO:0000313" key="5">
    <source>
        <dbReference type="EMBL" id="QGZ63065.1"/>
    </source>
</evidence>
<accession>A0A7Z2JHA2</accession>
<dbReference type="Gene3D" id="3.50.50.60">
    <property type="entry name" value="FAD/NAD(P)-binding domain"/>
    <property type="match status" value="2"/>
</dbReference>
<name>A0A7Z2JHA2_9BURK</name>
<feature type="domain" description="Cyclic nucleotide-binding" evidence="4">
    <location>
        <begin position="77"/>
        <end position="176"/>
    </location>
</feature>
<feature type="compositionally biased region" description="Basic and acidic residues" evidence="3">
    <location>
        <begin position="1"/>
        <end position="14"/>
    </location>
</feature>
<evidence type="ECO:0000256" key="1">
    <source>
        <dbReference type="ARBA" id="ARBA00022630"/>
    </source>
</evidence>
<dbReference type="PROSITE" id="PS50042">
    <property type="entry name" value="CNMP_BINDING_3"/>
    <property type="match status" value="1"/>
</dbReference>
<dbReference type="InterPro" id="IPR023753">
    <property type="entry name" value="FAD/NAD-binding_dom"/>
</dbReference>
<sequence>MRTPRGREQMDEARNPWSNPPYSAAGPATGEAGVLPINTLDAEGAFSPLFSRQQQMFPVLLDVEVDKARAFGSIVRWRAGDAIFTMGRQSPGLIVVLSGLAHVVRRDAVGRVHRVFEYRPGQFMGEIAQLFGHPSLGDGVAVEDTTAIVVGTEDLRSLLVMEAELGEKVMRALLLRRAGLIERGSGPVLIGESTDARLIALQELLRRNSYPYSLIDVLKDADTLALLQRVSATALDCPVVICPDGTVLRAPDGNQLAKCLGWLPDFDPAHVYDVAIVGAGPAGLAAAVYAASEGLSVALFDGWGPGGQAGTSARIENYLGFPAGISGQALTSRAFMQAQKFGVHISIPSRVRRLRCEQTPLAIELEDGRRVASHTVVVASGATYVRPAIAGLDSLTGRGVFFGSSPVEAKLCKGLEVAVVGGGNSAGQGVVYLASHAKHVHLIVRGANLEAHMSQYLVDRIARLANVTLYAATEVIALKDEAAGLAEIDCVGPRGPLAFRVKHLFMFTGAEPNARWLQGCGVTTDDKGFVLTGAAARGAGESQGDAHQTLETSVNGVFAIGDVRFGSIKRVSAAVGEGAAVVAQIHGVLNERQQRAREAHDARPAQATPAAAPD</sequence>
<keyword evidence="6" id="KW-1185">Reference proteome</keyword>
<dbReference type="Gene3D" id="2.60.120.10">
    <property type="entry name" value="Jelly Rolls"/>
    <property type="match status" value="1"/>
</dbReference>
<gene>
    <name evidence="5" type="ORF">FAZ98_14660</name>
</gene>
<feature type="compositionally biased region" description="Basic and acidic residues" evidence="3">
    <location>
        <begin position="592"/>
        <end position="603"/>
    </location>
</feature>
<keyword evidence="1" id="KW-0285">Flavoprotein</keyword>
<dbReference type="InterPro" id="IPR014710">
    <property type="entry name" value="RmlC-like_jellyroll"/>
</dbReference>
<feature type="region of interest" description="Disordered" evidence="3">
    <location>
        <begin position="1"/>
        <end position="25"/>
    </location>
</feature>
<dbReference type="PRINTS" id="PR00469">
    <property type="entry name" value="PNDRDTASEII"/>
</dbReference>
<dbReference type="InterPro" id="IPR018490">
    <property type="entry name" value="cNMP-bd_dom_sf"/>
</dbReference>
<dbReference type="SUPFAM" id="SSF51206">
    <property type="entry name" value="cAMP-binding domain-like"/>
    <property type="match status" value="1"/>
</dbReference>
<feature type="compositionally biased region" description="Low complexity" evidence="3">
    <location>
        <begin position="604"/>
        <end position="614"/>
    </location>
</feature>
<keyword evidence="2" id="KW-0560">Oxidoreductase</keyword>
<dbReference type="KEGG" id="pacs:FAZ98_14660"/>
<evidence type="ECO:0000313" key="6">
    <source>
        <dbReference type="Proteomes" id="UP000433577"/>
    </source>
</evidence>
<dbReference type="AlphaFoldDB" id="A0A7Z2JHA2"/>
<dbReference type="PRINTS" id="PR00368">
    <property type="entry name" value="FADPNR"/>
</dbReference>
<dbReference type="InterPro" id="IPR050097">
    <property type="entry name" value="Ferredoxin-NADP_redctase_2"/>
</dbReference>
<evidence type="ECO:0000256" key="2">
    <source>
        <dbReference type="ARBA" id="ARBA00023002"/>
    </source>
</evidence>
<organism evidence="5 6">
    <name type="scientific">Paraburkholderia acidisoli</name>
    <dbReference type="NCBI Taxonomy" id="2571748"/>
    <lineage>
        <taxon>Bacteria</taxon>
        <taxon>Pseudomonadati</taxon>
        <taxon>Pseudomonadota</taxon>
        <taxon>Betaproteobacteria</taxon>
        <taxon>Burkholderiales</taxon>
        <taxon>Burkholderiaceae</taxon>
        <taxon>Paraburkholderia</taxon>
    </lineage>
</organism>
<dbReference type="GO" id="GO:0016491">
    <property type="term" value="F:oxidoreductase activity"/>
    <property type="evidence" value="ECO:0007669"/>
    <property type="project" value="UniProtKB-KW"/>
</dbReference>
<dbReference type="OrthoDB" id="109585at2"/>
<proteinExistence type="predicted"/>
<dbReference type="PANTHER" id="PTHR48105">
    <property type="entry name" value="THIOREDOXIN REDUCTASE 1-RELATED-RELATED"/>
    <property type="match status" value="1"/>
</dbReference>
<dbReference type="InterPro" id="IPR000595">
    <property type="entry name" value="cNMP-bd_dom"/>
</dbReference>